<keyword evidence="6" id="KW-0378">Hydrolase</keyword>
<dbReference type="Pfam" id="PF02936">
    <property type="entry name" value="COX4"/>
    <property type="match status" value="1"/>
</dbReference>
<dbReference type="Gene3D" id="2.40.10.10">
    <property type="entry name" value="Trypsin-like serine proteases"/>
    <property type="match status" value="1"/>
</dbReference>
<feature type="signal peptide" evidence="13">
    <location>
        <begin position="1"/>
        <end position="16"/>
    </location>
</feature>
<dbReference type="GO" id="GO:0006123">
    <property type="term" value="P:mitochondrial electron transport, cytochrome c to oxygen"/>
    <property type="evidence" value="ECO:0007669"/>
    <property type="project" value="InterPro"/>
</dbReference>
<comment type="subcellular location">
    <subcellularLocation>
        <location evidence="1">Mitochondrion inner membrane</location>
        <topology evidence="1">Single-pass membrane protein</topology>
    </subcellularLocation>
</comment>
<dbReference type="PRINTS" id="PR01873">
    <property type="entry name" value="CYTCOXIDASE4"/>
</dbReference>
<evidence type="ECO:0000256" key="13">
    <source>
        <dbReference type="SAM" id="SignalP"/>
    </source>
</evidence>
<evidence type="ECO:0000313" key="15">
    <source>
        <dbReference type="EMBL" id="CAH3942341.1"/>
    </source>
</evidence>
<dbReference type="GO" id="GO:0006508">
    <property type="term" value="P:proteolysis"/>
    <property type="evidence" value="ECO:0007669"/>
    <property type="project" value="UniProtKB-KW"/>
</dbReference>
<dbReference type="GO" id="GO:0045277">
    <property type="term" value="C:respiratory chain complex IV"/>
    <property type="evidence" value="ECO:0007669"/>
    <property type="project" value="InterPro"/>
</dbReference>
<dbReference type="PANTHER" id="PTHR24276">
    <property type="entry name" value="POLYSERASE-RELATED"/>
    <property type="match status" value="1"/>
</dbReference>
<reference evidence="15" key="1">
    <citation type="submission" date="2022-05" db="EMBL/GenBank/DDBJ databases">
        <authorList>
            <person name="Okamura Y."/>
        </authorList>
    </citation>
    <scope>NUCLEOTIDE SEQUENCE</scope>
</reference>
<feature type="compositionally biased region" description="Acidic residues" evidence="12">
    <location>
        <begin position="556"/>
        <end position="565"/>
    </location>
</feature>
<protein>
    <recommendedName>
        <fullName evidence="14">Peptidase S1 domain-containing protein</fullName>
    </recommendedName>
</protein>
<keyword evidence="16" id="KW-1185">Reference proteome</keyword>
<evidence type="ECO:0000313" key="16">
    <source>
        <dbReference type="Proteomes" id="UP001152562"/>
    </source>
</evidence>
<evidence type="ECO:0000256" key="7">
    <source>
        <dbReference type="ARBA" id="ARBA00022825"/>
    </source>
</evidence>
<evidence type="ECO:0000256" key="11">
    <source>
        <dbReference type="ARBA" id="ARBA00023157"/>
    </source>
</evidence>
<keyword evidence="13" id="KW-0732">Signal</keyword>
<dbReference type="SUPFAM" id="SSF50494">
    <property type="entry name" value="Trypsin-like serine proteases"/>
    <property type="match status" value="1"/>
</dbReference>
<dbReference type="AlphaFoldDB" id="A0A9P0X175"/>
<feature type="chain" id="PRO_5040321861" description="Peptidase S1 domain-containing protein" evidence="13">
    <location>
        <begin position="17"/>
        <end position="863"/>
    </location>
</feature>
<keyword evidence="4" id="KW-0812">Transmembrane</keyword>
<feature type="compositionally biased region" description="Basic and acidic residues" evidence="12">
    <location>
        <begin position="579"/>
        <end position="588"/>
    </location>
</feature>
<evidence type="ECO:0000256" key="9">
    <source>
        <dbReference type="ARBA" id="ARBA00023128"/>
    </source>
</evidence>
<accession>A0A9P0X175</accession>
<evidence type="ECO:0000256" key="4">
    <source>
        <dbReference type="ARBA" id="ARBA00022692"/>
    </source>
</evidence>
<dbReference type="SMART" id="SM00020">
    <property type="entry name" value="Tryp_SPc"/>
    <property type="match status" value="1"/>
</dbReference>
<evidence type="ECO:0000259" key="14">
    <source>
        <dbReference type="PROSITE" id="PS50240"/>
    </source>
</evidence>
<dbReference type="InterPro" id="IPR001254">
    <property type="entry name" value="Trypsin_dom"/>
</dbReference>
<dbReference type="InterPro" id="IPR043504">
    <property type="entry name" value="Peptidase_S1_PA_chymotrypsin"/>
</dbReference>
<dbReference type="EMBL" id="CALOZG010000002">
    <property type="protein sequence ID" value="CAH3942341.1"/>
    <property type="molecule type" value="Genomic_DNA"/>
</dbReference>
<evidence type="ECO:0000256" key="6">
    <source>
        <dbReference type="ARBA" id="ARBA00022801"/>
    </source>
</evidence>
<name>A0A9P0X175_PIEBR</name>
<proteinExistence type="inferred from homology"/>
<gene>
    <name evidence="15" type="ORF">PIBRA_LOCUS1334</name>
</gene>
<evidence type="ECO:0000256" key="1">
    <source>
        <dbReference type="ARBA" id="ARBA00004434"/>
    </source>
</evidence>
<keyword evidence="3" id="KW-0645">Protease</keyword>
<dbReference type="InterPro" id="IPR004203">
    <property type="entry name" value="Cyt_c_oxidase_su4_fam"/>
</dbReference>
<evidence type="ECO:0000256" key="5">
    <source>
        <dbReference type="ARBA" id="ARBA00022792"/>
    </source>
</evidence>
<comment type="similarity">
    <text evidence="2">Belongs to the cytochrome c oxidase IV family.</text>
</comment>
<comment type="caution">
    <text evidence="15">The sequence shown here is derived from an EMBL/GenBank/DDBJ whole genome shotgun (WGS) entry which is preliminary data.</text>
</comment>
<dbReference type="Gene3D" id="1.10.442.10">
    <property type="entry name" value="Cytochrome c oxidase subunit IV"/>
    <property type="match status" value="1"/>
</dbReference>
<dbReference type="InterPro" id="IPR036639">
    <property type="entry name" value="Cyt_c_oxidase_su4_sf"/>
</dbReference>
<keyword evidence="10" id="KW-0472">Membrane</keyword>
<evidence type="ECO:0000256" key="2">
    <source>
        <dbReference type="ARBA" id="ARBA00008135"/>
    </source>
</evidence>
<dbReference type="Proteomes" id="UP001152562">
    <property type="component" value="Unassembled WGS sequence"/>
</dbReference>
<evidence type="ECO:0000256" key="10">
    <source>
        <dbReference type="ARBA" id="ARBA00023136"/>
    </source>
</evidence>
<keyword evidence="7" id="KW-0720">Serine protease</keyword>
<dbReference type="CDD" id="cd00190">
    <property type="entry name" value="Tryp_SPc"/>
    <property type="match status" value="1"/>
</dbReference>
<keyword evidence="9" id="KW-0496">Mitochondrion</keyword>
<feature type="region of interest" description="Disordered" evidence="12">
    <location>
        <begin position="550"/>
        <end position="588"/>
    </location>
</feature>
<dbReference type="InterPro" id="IPR050430">
    <property type="entry name" value="Peptidase_S1"/>
</dbReference>
<dbReference type="PROSITE" id="PS50240">
    <property type="entry name" value="TRYPSIN_DOM"/>
    <property type="match status" value="1"/>
</dbReference>
<evidence type="ECO:0000256" key="3">
    <source>
        <dbReference type="ARBA" id="ARBA00022670"/>
    </source>
</evidence>
<keyword evidence="8" id="KW-1133">Transmembrane helix</keyword>
<dbReference type="CDD" id="cd00922">
    <property type="entry name" value="Cyt_c_Oxidase_IV"/>
    <property type="match status" value="1"/>
</dbReference>
<feature type="domain" description="Peptidase S1" evidence="14">
    <location>
        <begin position="184"/>
        <end position="425"/>
    </location>
</feature>
<dbReference type="InterPro" id="IPR009003">
    <property type="entry name" value="Peptidase_S1_PA"/>
</dbReference>
<dbReference type="GO" id="GO:0004252">
    <property type="term" value="F:serine-type endopeptidase activity"/>
    <property type="evidence" value="ECO:0007669"/>
    <property type="project" value="InterPro"/>
</dbReference>
<dbReference type="Pfam" id="PF00089">
    <property type="entry name" value="Trypsin"/>
    <property type="match status" value="1"/>
</dbReference>
<organism evidence="15 16">
    <name type="scientific">Pieris brassicae</name>
    <name type="common">White butterfly</name>
    <name type="synonym">Large white butterfly</name>
    <dbReference type="NCBI Taxonomy" id="7116"/>
    <lineage>
        <taxon>Eukaryota</taxon>
        <taxon>Metazoa</taxon>
        <taxon>Ecdysozoa</taxon>
        <taxon>Arthropoda</taxon>
        <taxon>Hexapoda</taxon>
        <taxon>Insecta</taxon>
        <taxon>Pterygota</taxon>
        <taxon>Neoptera</taxon>
        <taxon>Endopterygota</taxon>
        <taxon>Lepidoptera</taxon>
        <taxon>Glossata</taxon>
        <taxon>Ditrysia</taxon>
        <taxon>Papilionoidea</taxon>
        <taxon>Pieridae</taxon>
        <taxon>Pierinae</taxon>
        <taxon>Pieris</taxon>
    </lineage>
</organism>
<keyword evidence="11" id="KW-1015">Disulfide bond</keyword>
<keyword evidence="5" id="KW-0999">Mitochondrion inner membrane</keyword>
<dbReference type="InterPro" id="IPR013288">
    <property type="entry name" value="Cyt_c_oxidase_su4"/>
</dbReference>
<evidence type="ECO:0000256" key="12">
    <source>
        <dbReference type="SAM" id="MobiDB-lite"/>
    </source>
</evidence>
<evidence type="ECO:0000256" key="8">
    <source>
        <dbReference type="ARBA" id="ARBA00022989"/>
    </source>
</evidence>
<dbReference type="PANTHER" id="PTHR24276:SF91">
    <property type="entry name" value="AT26814P-RELATED"/>
    <property type="match status" value="1"/>
</dbReference>
<dbReference type="GO" id="GO:0005743">
    <property type="term" value="C:mitochondrial inner membrane"/>
    <property type="evidence" value="ECO:0007669"/>
    <property type="project" value="UniProtKB-SubCell"/>
</dbReference>
<dbReference type="SUPFAM" id="SSF81406">
    <property type="entry name" value="Mitochondrial cytochrome c oxidase subunit IV"/>
    <property type="match status" value="1"/>
</dbReference>
<dbReference type="FunFam" id="1.10.442.10:FF:000001">
    <property type="entry name" value="Cytochrome c oxidase subunit 4 isoform 1"/>
    <property type="match status" value="1"/>
</dbReference>
<sequence length="863" mass="98082">MIIIFVAILLTGDCLEEIPSRDDILKTEVIVQKTINGLFSTLKLKRIQQRPKILEYTTLHKYFASLSMQDDYNLQKILQLTKINKEHKFYNGTDFIAVINEIINEDIVNRINVDDMSVISYIERFISRLKKLREMYAPKTIYVNINFKVLEHLRNTVNKSFDFKSKNNLITSDNEFWEPSGRRIYRGQRTKIKYFPFMASVHIFNNFHCAGSIIKSDLIITASSCLQLAWNNRLFRENPAFLSVRVGSSFYSGGGEVIPVLEIYFHPGYDPKSLRNNICILRLVRRLNFQKRNKRVKRINIDTNPWNLPMNTPGVTILGWGAKGSSGIIYDPWKNILSYSILDIYPLADCRDVYSRRYVTRKHFCAGFLSKGGGACNRDVGAPGVVDGKLMGVVSFGSPTCGTPDAPTVFTKLGYYTDWIEDVMEKPVPVSLKRTTKKELFNIFNIIPTERSTTTTFKIPPLTGNKLEPISIHNIDKSLRNIDENLFKEFVSTMFTSSEIDKYLRIIRQQQKTKGNVENKTAIDNVNSDTSIDKSDVVFVTKAPDFGEAVAKAEDIETQDSESDNGDERNSQVQSQESYRSKENQAIADDSKVEGDIIQFMKNIDLKKIIQEEVMDTSKAGNNESFLKLAYLNDTDKTGQGDNLGENDGLSLVGDNRFEDMTRSKLKSTNRNLPENEVYGLLSDVIEEEVQNKLVKAKSKMANLLMRQALINAIRVPVGTRSVSELAKIGNREWVGYGFNGQPNYVDRPDYPLPAVRFGVETPDVKVLREKEKGDWRKLTVEEKKALYRASFCQTFAEFQAPTGQWKGAVGWALCLASLSLWVYMGVKMFVYSPLPESFSEDGTTRTTAGSKWLSESVSRRLV</sequence>